<feature type="compositionally biased region" description="Basic and acidic residues" evidence="1">
    <location>
        <begin position="48"/>
        <end position="67"/>
    </location>
</feature>
<name>A0A1T3CN26_9HYPO</name>
<dbReference type="OrthoDB" id="4900256at2759"/>
<protein>
    <submittedName>
        <fullName evidence="2">Uncharacterized protein</fullName>
    </submittedName>
</protein>
<keyword evidence="3" id="KW-1185">Reference proteome</keyword>
<evidence type="ECO:0000313" key="2">
    <source>
        <dbReference type="EMBL" id="OPB42489.1"/>
    </source>
</evidence>
<organism evidence="2 3">
    <name type="scientific">Trichoderma guizhouense</name>
    <dbReference type="NCBI Taxonomy" id="1491466"/>
    <lineage>
        <taxon>Eukaryota</taxon>
        <taxon>Fungi</taxon>
        <taxon>Dikarya</taxon>
        <taxon>Ascomycota</taxon>
        <taxon>Pezizomycotina</taxon>
        <taxon>Sordariomycetes</taxon>
        <taxon>Hypocreomycetidae</taxon>
        <taxon>Hypocreales</taxon>
        <taxon>Hypocreaceae</taxon>
        <taxon>Trichoderma</taxon>
    </lineage>
</organism>
<feature type="compositionally biased region" description="Low complexity" evidence="1">
    <location>
        <begin position="70"/>
        <end position="86"/>
    </location>
</feature>
<dbReference type="AlphaFoldDB" id="A0A1T3CN26"/>
<comment type="caution">
    <text evidence="2">The sequence shown here is derived from an EMBL/GenBank/DDBJ whole genome shotgun (WGS) entry which is preliminary data.</text>
</comment>
<dbReference type="Proteomes" id="UP000191004">
    <property type="component" value="Unassembled WGS sequence"/>
</dbReference>
<reference evidence="2 3" key="1">
    <citation type="submission" date="2016-04" db="EMBL/GenBank/DDBJ databases">
        <title>Multiple horizontal gene transfer events from other fungi enriched the ability of the initially mycotrophic fungus Trichoderma (Ascomycota) to feed on dead plant biomass.</title>
        <authorList>
            <person name="Atanasova L."/>
            <person name="Chenthamara K."/>
            <person name="Zhang J."/>
            <person name="Grujic M."/>
            <person name="Henrissat B."/>
            <person name="Kuo A."/>
            <person name="Aertz A."/>
            <person name="Salamov A."/>
            <person name="Lipzen A."/>
            <person name="Labutti K."/>
            <person name="Barry K."/>
            <person name="Miao Y."/>
            <person name="Rahimi M.J."/>
            <person name="Shen Q."/>
            <person name="Grigoriev I.V."/>
            <person name="Kubicek C.P."/>
            <person name="Druzhinina I.S."/>
        </authorList>
    </citation>
    <scope>NUCLEOTIDE SEQUENCE [LARGE SCALE GENOMIC DNA]</scope>
    <source>
        <strain evidence="2 3">NJAU 4742</strain>
    </source>
</reference>
<sequence length="308" mass="34466">MAENAYGSQESASELPPLEDLLREYSGSKGEQTIRKQGDRGDGYYNEKNTRDEENTRESSTDKENARKNSISTSTRSDSISTSRDSVSIDDDDTSTEMASATSHGKDDSPDDLDDFIPPLTNTSAAIFVPITESTNLLAPPQFVPGSYEYHRAALNILTNHEASVRNNIQAYYQREMRRINREAEARDPSFDYFSAVAEVRKQHEPALKDDLDSIIAKMRERDNPATDYSVKSVPLPDMDRVPITYVPLNSPREIAARGVMKVIAAATKEISSFDYHVRGMSDAIKVQMQAAALRQKQQQQQGRMDVD</sequence>
<accession>A0A1T3CN26</accession>
<evidence type="ECO:0000256" key="1">
    <source>
        <dbReference type="SAM" id="MobiDB-lite"/>
    </source>
</evidence>
<feature type="region of interest" description="Disordered" evidence="1">
    <location>
        <begin position="1"/>
        <end position="116"/>
    </location>
</feature>
<dbReference type="EMBL" id="LVVK01000013">
    <property type="protein sequence ID" value="OPB42489.1"/>
    <property type="molecule type" value="Genomic_DNA"/>
</dbReference>
<gene>
    <name evidence="2" type="ORF">A0O28_0036060</name>
</gene>
<feature type="compositionally biased region" description="Polar residues" evidence="1">
    <location>
        <begin position="1"/>
        <end position="12"/>
    </location>
</feature>
<proteinExistence type="predicted"/>
<evidence type="ECO:0000313" key="3">
    <source>
        <dbReference type="Proteomes" id="UP000191004"/>
    </source>
</evidence>
<feature type="compositionally biased region" description="Basic and acidic residues" evidence="1">
    <location>
        <begin position="32"/>
        <end position="42"/>
    </location>
</feature>